<dbReference type="InterPro" id="IPR003284">
    <property type="entry name" value="Sal_SpvB"/>
</dbReference>
<accession>A0ABX8VBP1</accession>
<dbReference type="InterPro" id="IPR031325">
    <property type="entry name" value="RHS_repeat"/>
</dbReference>
<evidence type="ECO:0000256" key="1">
    <source>
        <dbReference type="ARBA" id="ARBA00004613"/>
    </source>
</evidence>
<organism evidence="6 7">
    <name type="scientific">Flavobacterium litorale</name>
    <dbReference type="NCBI Taxonomy" id="2856519"/>
    <lineage>
        <taxon>Bacteria</taxon>
        <taxon>Pseudomonadati</taxon>
        <taxon>Bacteroidota</taxon>
        <taxon>Flavobacteriia</taxon>
        <taxon>Flavobacteriales</taxon>
        <taxon>Flavobacteriaceae</taxon>
        <taxon>Flavobacterium</taxon>
    </lineage>
</organism>
<protein>
    <recommendedName>
        <fullName evidence="5">Insecticide toxin TcdB middle/N-terminal domain-containing protein</fullName>
    </recommendedName>
</protein>
<dbReference type="Pfam" id="PF03534">
    <property type="entry name" value="SpvB"/>
    <property type="match status" value="1"/>
</dbReference>
<dbReference type="NCBIfam" id="TIGR03696">
    <property type="entry name" value="Rhs_assc_core"/>
    <property type="match status" value="1"/>
</dbReference>
<dbReference type="InterPro" id="IPR028994">
    <property type="entry name" value="Integrin_alpha_N"/>
</dbReference>
<name>A0ABX8VBP1_9FLAO</name>
<feature type="compositionally biased region" description="Polar residues" evidence="4">
    <location>
        <begin position="1772"/>
        <end position="1799"/>
    </location>
</feature>
<comment type="subcellular location">
    <subcellularLocation>
        <location evidence="1">Secreted</location>
    </subcellularLocation>
</comment>
<feature type="region of interest" description="Disordered" evidence="4">
    <location>
        <begin position="1769"/>
        <end position="1799"/>
    </location>
</feature>
<evidence type="ECO:0000256" key="2">
    <source>
        <dbReference type="ARBA" id="ARBA00022525"/>
    </source>
</evidence>
<keyword evidence="7" id="KW-1185">Reference proteome</keyword>
<dbReference type="InterPro" id="IPR006530">
    <property type="entry name" value="YD"/>
</dbReference>
<dbReference type="InterPro" id="IPR050708">
    <property type="entry name" value="T6SS_VgrG/RHS"/>
</dbReference>
<dbReference type="PANTHER" id="PTHR32305:SF15">
    <property type="entry name" value="PROTEIN RHSA-RELATED"/>
    <property type="match status" value="1"/>
</dbReference>
<evidence type="ECO:0000313" key="6">
    <source>
        <dbReference type="EMBL" id="QYJ68245.1"/>
    </source>
</evidence>
<dbReference type="Pfam" id="PF12256">
    <property type="entry name" value="TcdB_toxin_midN"/>
    <property type="match status" value="1"/>
</dbReference>
<proteinExistence type="predicted"/>
<keyword evidence="2" id="KW-0964">Secreted</keyword>
<dbReference type="EMBL" id="CP080429">
    <property type="protein sequence ID" value="QYJ68245.1"/>
    <property type="molecule type" value="Genomic_DNA"/>
</dbReference>
<dbReference type="SUPFAM" id="SSF69318">
    <property type="entry name" value="Integrin alpha N-terminal domain"/>
    <property type="match status" value="1"/>
</dbReference>
<gene>
    <name evidence="6" type="ORF">K1I41_12065</name>
</gene>
<keyword evidence="3" id="KW-0843">Virulence</keyword>
<feature type="region of interest" description="Disordered" evidence="4">
    <location>
        <begin position="55"/>
        <end position="83"/>
    </location>
</feature>
<dbReference type="PANTHER" id="PTHR32305">
    <property type="match status" value="1"/>
</dbReference>
<dbReference type="Pfam" id="PF05593">
    <property type="entry name" value="RHS_repeat"/>
    <property type="match status" value="1"/>
</dbReference>
<dbReference type="RefSeq" id="WP_220640588.1">
    <property type="nucleotide sequence ID" value="NZ_CP080429.1"/>
</dbReference>
<dbReference type="InterPro" id="IPR022045">
    <property type="entry name" value="TcdB_toxin_mid/N"/>
</dbReference>
<dbReference type="Gene3D" id="2.130.10.130">
    <property type="entry name" value="Integrin alpha, N-terminal"/>
    <property type="match status" value="1"/>
</dbReference>
<evidence type="ECO:0000256" key="3">
    <source>
        <dbReference type="ARBA" id="ARBA00023026"/>
    </source>
</evidence>
<evidence type="ECO:0000313" key="7">
    <source>
        <dbReference type="Proteomes" id="UP000825381"/>
    </source>
</evidence>
<dbReference type="Proteomes" id="UP000825381">
    <property type="component" value="Chromosome"/>
</dbReference>
<dbReference type="NCBIfam" id="TIGR01643">
    <property type="entry name" value="YD_repeat_2x"/>
    <property type="match status" value="1"/>
</dbReference>
<feature type="compositionally biased region" description="Low complexity" evidence="4">
    <location>
        <begin position="55"/>
        <end position="66"/>
    </location>
</feature>
<evidence type="ECO:0000259" key="5">
    <source>
        <dbReference type="Pfam" id="PF12256"/>
    </source>
</evidence>
<dbReference type="InterPro" id="IPR022385">
    <property type="entry name" value="Rhs_assc_core"/>
</dbReference>
<evidence type="ECO:0000256" key="4">
    <source>
        <dbReference type="SAM" id="MobiDB-lite"/>
    </source>
</evidence>
<dbReference type="Gene3D" id="2.180.10.10">
    <property type="entry name" value="RHS repeat-associated core"/>
    <property type="match status" value="1"/>
</dbReference>
<sequence length="3548" mass="395261">MAVNNFNKIRKSYAVKVLFTSILSNLVLFGQPIQQIISNHYINDAKRSSIINYSSSSGTEEVSNSERSNKGGSDTLKVPATPKKTTLAQPNATFKSYNVFYAQQPQGVIGKLSSSEGENPRDNFFTINLPDNIHSNNYKATLVYDVYGVASAAHTTKSINSNPSYGGKVILKSQQWNAVSEDVSLTQLKSGINEIFFNRRVEENYQYEIKNLRIKLENGDNNTISTKQQQLINFNGNVYLLGSVIATDIKHVEAFGQTIPVQNGVFEHVLQNVPETTTKIDVIYNGNNESKRIVSYPLTYQNSDSDYQFSDSKLSTNEIGYNLTDCAIYDALTITVEEEAIVSSPKRSVSVKGLQFKDVKTLSNDMKNVTAGKFLGYKVKKYNVTDSTAIQLRLKYDFDKIPDGYTPKDVKTFYFDKKQRNWKMLPVDSLDYGNEEIVTTIAGGEGETDYINGVIQVPQSPEVGSFAPTTITDMKYADPSAGIVGIQPPSPNSTGVATTSFPIKLPPGRNGLQPSLQVTYNSEGGNGWMGLGWNLATQAITLNTKWGAPLFDGDNETELYSLSGSDLVLNAAGTEQTPNYTNPHRETNAIARVDDRQFYTRKEGGYQEIIRHGTNPTDYWWEVTDKQGNKSFYGGTPDDNAADNSIVLRTPDINGVANSGNIGYWPLKRIQDPFGNYIEYNYDKTNSNVSIGESSIEAQELYISSITYTMHANIPNYYKIDFIRNEYSLPLGNPSTFTPRNDVTFNARNGYFQVFDDLLTEIHVSFHQQGQPNTRIRSYKFDYEEKSFLKQQLIKISEFDAGNELFYSNTLEYYDDDFNPDSDVIISTSTPDSWENIASNDGVSGKLDDIQGGLNIVPNGSPLGTSTASGFSFGLRGGVGIGFVPINIGGTLGVSYNSSKNNQKTKISFLDVNGDGLPDKVYQAPSGLFYRPNILNEEGTKYSFGDFVPISGVNKLSTTTSRTSGFGIDGGVGFAGFGVSAGKSWSTTRSRTDNYFTDFNGDGLPDMVASGRVNFNTTITGSVNNTLTRHFDQNVNNSENPIVSGIINAELLNDLELESLDELRAEYPQFDHVKVWSAPYTGKVSVSADEFIELKNINYYTNHPLDGSNQIKLSIEHFKSGSANSDAEIIESLTHNLPNNSTQVSSVGLGSHPIDVEKGDLIFFRAHNVGYGYGAEVKWNPRVDYQGFDTAGNQFQFNIDDETGKFGNEYRSTNDYINNNAGLLELDNNNTYQINFNLDTNPYTQDQFSDAISFVIKKTKISLQDGSEVVENIWRKTYNPVTGGITSSSNASTDQVSIPSNSNTNYYYILQFYVESDSNVNWESINWEPYYIVNNVTDDPLNAPVKYKIYNDNINESIYWILGGELPDPNIQSAADEDDPFLRISHNFTLPSNEALGYIDDALYPLKVNWVVKQKVGTQSLNAVNVVVKKTFYILNTQSQGYVLSKTTSTVGEIDPLLDEYYFEHTFSKEDINQIKSGNAGKIYAAFYIDNPNLINNNADINFVLSPDVPNLNDYSFSEVTLQSPFIAKTEDFYGIPYRGWGQFLYNGGLDVSFIEEGENAGELQIGPASVAYGINPIDVSALYEGDVEPTDPNDENSTNTFSLRYVNYTQANSGARMYSNDAIPSAEHGINNNILVTKLGRFAENDIFDIYIDPDTVLQLQNTPNQNSVFIGLTQRSKSKGSAESGGVGFTNGTKSEANSQVLNQYIDINGDRYPDIVSRSKIQYTNMLGALTDFTVSNADDPNTDLGTPFVSGDQSDDETIGINVPAMFPNSSESSNAQSTGNKTKTNVNSGINTSSGESYNSKQWIDINGDGLVDKVLIKENEIKVRLNRGYSFTNEVIWYTASGNSLVANKRENSSLGGGVSLGNSFAAGLGVAISEAHTGAGFVDVNGDGLPDLVINSSSSSNYYLNTGRGFEGTPKTFYNDGDGRIQKNESVSGNIYGSFTKGFIIPLVFLPPIKITASISAGTNASHNETIAAVQDINGDGYTDVLKKGSNINNSNISVHLNKLAKTHLLKKVNLPLGGSWTIDYKRDGNTYDMPNNKWVLTTIRTNDGFTGDNNLKPDETLTSATYENPKYDRREREFFGYEKLIIEEKYPDTEETYRKAEKSYHNNNYYLSGAEKSSILYNASDEILSKQETLYNILDPDNPIVNLNATEEDNFLQTGLATTLFDKSRLFIAPVRVTATSYENGEGLTAVKEFKEYDKYGNLLTYVDYGEGNNDVYRTEIVYYDEGAIANLDNATGFPTRVRVFNNATNELLRQRTVYRVSTKGKVNRLITKLNENQINVTKFVYDDYGNLIVVLQTDNTNDLGEIYNTGIYYDTVLSTYPITYGNSFEENSYTTYNYLFGIPVFTTDSNGQSMRTRIDNRGRVVEVTGPNELALENQNGNGNAWTIRMNYKGQMDAMSTTLASDEYMIPATGSFEYDDITQEGTAQHYAVTRHFDPEFANGTTTTTNELLTISIADGFGQPLQVKKTHQTGTTTKWIINGFEKKDAFGRTTENYLPITQTPYPTDVYNIDNASLQYVQLPAQETPITVTTYDARNRVKTVQQIDETANAVIEYSIEDNMFVQKLTNENGQTNKTYTDIRGRQRKTIQNEGVTGGNGNPVTPNTTTFGYNAINELLTVTNTQGQTTRYTYDLAGRKTEVKHPDRGVVTFTYDTANRMTVQTNSNLLLDDAGESIEYTYDFGRLIGITYPQNPENNVTYTYGAYDDPLALSENAVGRLLQQEDASGVQVFGYGRMGELTKNLRSVAVAGYQSYWFFTQWQYDSWNRVQKIIYPDEEEVDYEYNTAGALKKITSIIPNRTVQDIVENIKYNDYGERHSIKYGNGATTTYNYDSRRRMNQINHNFSANFAITKDYAYDPLSNITSVTTGNPTSSLPDAGEIGGPINHTYQYDAYNRLTHAEGNYVGANDIDGDYLRQEYSLDMEYNVNHTIRKKRQVQYQGAVSNHTDVLTGGTPVYKNSYELDYNYDATQGSNRNITTNNTDYTYGQPHAVRKLTETPSWVTNPAADDPRIKHKEITYDANGNQTEIAEILGDEKTVLRRNVWDEENRLLAVDLKPDEKTVHPVAVYTYDAGGERTIKYNYDRIDTHSNATEAGESSVDNIMIYPSGLLVGKAIYNTEKGANRLSYTKHYYVGAERVSTKTGTAIGMGYFPEGALDNQMVNLNQETIASTSDVYVDQARTAIVAIHNELNVAPPVLLPDMDEDGYTGADHQESHGLELHTHYFHPDHLGSSSYITNGAAEVTQHMEYLPFGETLVDEHNNSHNTPFKFNGKEFDEETGNYYYSARYYDPKLSIFISVDPLVEQTGDTYGYCYQNPINLTDPTGMSADLPPTDYYNLYGKHVKHVDDGSDAKKMVLTFSKKSKEVDETIAKGYYVNQFTDSEVEKMDEIYSYGKKDETELEKGFLRGQNGTSSEIVTGVEKREIGSEEWQHAIDDLSSKGDTPASSVHLHNLIFDKNKKVKQFGAPRGSDGDILEKNILGIQPSIALGWKRIEIVDFNSVSTEKNYKYLPKVGFFTLGVREIISVDYSTLKNAIKKMNKHKP</sequence>
<reference evidence="6 7" key="1">
    <citation type="submission" date="2021-07" db="EMBL/GenBank/DDBJ databases">
        <title>Flavobacterium WSW3-B6 sp.nov, isolated from seaweed.</title>
        <authorList>
            <person name="Muhammad N."/>
            <person name="Ho H."/>
            <person name="Lee Y.-J."/>
            <person name="Nguyen T."/>
            <person name="Ho J."/>
            <person name="Kim S.-G."/>
        </authorList>
    </citation>
    <scope>NUCLEOTIDE SEQUENCE [LARGE SCALE GENOMIC DNA]</scope>
    <source>
        <strain evidence="6 7">WSW3-B6</strain>
    </source>
</reference>
<feature type="domain" description="Insecticide toxin TcdB middle/N-terminal" evidence="5">
    <location>
        <begin position="1965"/>
        <end position="2096"/>
    </location>
</feature>